<sequence length="186" mass="22216">NSQPRRYKLVRKNQYHMHTFTCYTNKPIVRIRRGKKELKNEQKNPIDIKTDQTSSVNRSQEDDIYEKVDANIDPDLIDTRVERREFFERAKCRFGKPEPLAAKTHFRTHKEARILTRGDRDIIIKRTTEESRRIVPYNINLLETFKCNHDIQIITDPWAAAEYLFSYVSKEAHMEKDIQLLPKDLL</sequence>
<name>A0A820LDF9_9BILA</name>
<dbReference type="Proteomes" id="UP000663881">
    <property type="component" value="Unassembled WGS sequence"/>
</dbReference>
<gene>
    <name evidence="2" type="ORF">OKA104_LOCUS48961</name>
</gene>
<dbReference type="AlphaFoldDB" id="A0A820LDF9"/>
<comment type="caution">
    <text evidence="2">The sequence shown here is derived from an EMBL/GenBank/DDBJ whole genome shotgun (WGS) entry which is preliminary data.</text>
</comment>
<reference evidence="2" key="1">
    <citation type="submission" date="2021-02" db="EMBL/GenBank/DDBJ databases">
        <authorList>
            <person name="Nowell W R."/>
        </authorList>
    </citation>
    <scope>NUCLEOTIDE SEQUENCE</scope>
</reference>
<proteinExistence type="predicted"/>
<feature type="region of interest" description="Disordered" evidence="1">
    <location>
        <begin position="37"/>
        <end position="60"/>
    </location>
</feature>
<evidence type="ECO:0000313" key="2">
    <source>
        <dbReference type="EMBL" id="CAF4354021.1"/>
    </source>
</evidence>
<accession>A0A820LDF9</accession>
<organism evidence="2 3">
    <name type="scientific">Adineta steineri</name>
    <dbReference type="NCBI Taxonomy" id="433720"/>
    <lineage>
        <taxon>Eukaryota</taxon>
        <taxon>Metazoa</taxon>
        <taxon>Spiralia</taxon>
        <taxon>Gnathifera</taxon>
        <taxon>Rotifera</taxon>
        <taxon>Eurotatoria</taxon>
        <taxon>Bdelloidea</taxon>
        <taxon>Adinetida</taxon>
        <taxon>Adinetidae</taxon>
        <taxon>Adineta</taxon>
    </lineage>
</organism>
<feature type="compositionally biased region" description="Basic and acidic residues" evidence="1">
    <location>
        <begin position="37"/>
        <end position="50"/>
    </location>
</feature>
<evidence type="ECO:0000256" key="1">
    <source>
        <dbReference type="SAM" id="MobiDB-lite"/>
    </source>
</evidence>
<dbReference type="EMBL" id="CAJOAY010022084">
    <property type="protein sequence ID" value="CAF4354021.1"/>
    <property type="molecule type" value="Genomic_DNA"/>
</dbReference>
<feature type="non-terminal residue" evidence="2">
    <location>
        <position position="1"/>
    </location>
</feature>
<evidence type="ECO:0000313" key="3">
    <source>
        <dbReference type="Proteomes" id="UP000663881"/>
    </source>
</evidence>
<protein>
    <submittedName>
        <fullName evidence="2">Uncharacterized protein</fullName>
    </submittedName>
</protein>